<sequence length="47" mass="5431">VLKDAPITYMLKSGGLLSPFFSLEKNLYYFQNNDDLKSIVLKLYCVK</sequence>
<dbReference type="AlphaFoldDB" id="X1DWF2"/>
<evidence type="ECO:0000313" key="1">
    <source>
        <dbReference type="EMBL" id="GAH00718.1"/>
    </source>
</evidence>
<reference evidence="1" key="1">
    <citation type="journal article" date="2014" name="Front. Microbiol.">
        <title>High frequency of phylogenetically diverse reductive dehalogenase-homologous genes in deep subseafloor sedimentary metagenomes.</title>
        <authorList>
            <person name="Kawai M."/>
            <person name="Futagami T."/>
            <person name="Toyoda A."/>
            <person name="Takaki Y."/>
            <person name="Nishi S."/>
            <person name="Hori S."/>
            <person name="Arai W."/>
            <person name="Tsubouchi T."/>
            <person name="Morono Y."/>
            <person name="Uchiyama I."/>
            <person name="Ito T."/>
            <person name="Fujiyama A."/>
            <person name="Inagaki F."/>
            <person name="Takami H."/>
        </authorList>
    </citation>
    <scope>NUCLEOTIDE SEQUENCE</scope>
    <source>
        <strain evidence="1">Expedition CK06-06</strain>
    </source>
</reference>
<name>X1DWF2_9ZZZZ</name>
<accession>X1DWF2</accession>
<proteinExistence type="predicted"/>
<organism evidence="1">
    <name type="scientific">marine sediment metagenome</name>
    <dbReference type="NCBI Taxonomy" id="412755"/>
    <lineage>
        <taxon>unclassified sequences</taxon>
        <taxon>metagenomes</taxon>
        <taxon>ecological metagenomes</taxon>
    </lineage>
</organism>
<feature type="non-terminal residue" evidence="1">
    <location>
        <position position="1"/>
    </location>
</feature>
<comment type="caution">
    <text evidence="1">The sequence shown here is derived from an EMBL/GenBank/DDBJ whole genome shotgun (WGS) entry which is preliminary data.</text>
</comment>
<gene>
    <name evidence="1" type="ORF">S01H4_51590</name>
</gene>
<dbReference type="EMBL" id="BART01029396">
    <property type="protein sequence ID" value="GAH00718.1"/>
    <property type="molecule type" value="Genomic_DNA"/>
</dbReference>
<protein>
    <submittedName>
        <fullName evidence="1">Uncharacterized protein</fullName>
    </submittedName>
</protein>